<sequence>MNSTSDMVSYVFSSTKITTKYMKPSYETISIDSDNDIVTIYQVIKKRRATTFNTAGLDVSHEINPHPIVTIDPSLIETEMPFNSHLIIEDIAEAERNSDVDDFLINHDPNHDPAPNFDCELALNLHIAEVVEPHVFADLESFFNQNSSAQVINTQLVQTDKKKINAAKKGPVKDGRYKIRHHY</sequence>
<name>A0A8K0HR44_9ROSA</name>
<evidence type="ECO:0000313" key="1">
    <source>
        <dbReference type="EMBL" id="KAF3456043.1"/>
    </source>
</evidence>
<comment type="caution">
    <text evidence="1">The sequence shown here is derived from an EMBL/GenBank/DDBJ whole genome shotgun (WGS) entry which is preliminary data.</text>
</comment>
<dbReference type="AlphaFoldDB" id="A0A8K0HR44"/>
<dbReference type="Proteomes" id="UP000796880">
    <property type="component" value="Unassembled WGS sequence"/>
</dbReference>
<dbReference type="EMBL" id="VOIH02000001">
    <property type="protein sequence ID" value="KAF3456043.1"/>
    <property type="molecule type" value="Genomic_DNA"/>
</dbReference>
<keyword evidence="2" id="KW-1185">Reference proteome</keyword>
<protein>
    <submittedName>
        <fullName evidence="1">Uncharacterized protein</fullName>
    </submittedName>
</protein>
<accession>A0A8K0HR44</accession>
<reference evidence="1" key="1">
    <citation type="submission" date="2020-03" db="EMBL/GenBank/DDBJ databases">
        <title>A high-quality chromosome-level genome assembly of a woody plant with both climbing and erect habits, Rhamnella rubrinervis.</title>
        <authorList>
            <person name="Lu Z."/>
            <person name="Yang Y."/>
            <person name="Zhu X."/>
            <person name="Sun Y."/>
        </authorList>
    </citation>
    <scope>NUCLEOTIDE SEQUENCE</scope>
    <source>
        <strain evidence="1">BYM</strain>
        <tissue evidence="1">Leaf</tissue>
    </source>
</reference>
<gene>
    <name evidence="1" type="ORF">FNV43_RR00686</name>
</gene>
<evidence type="ECO:0000313" key="2">
    <source>
        <dbReference type="Proteomes" id="UP000796880"/>
    </source>
</evidence>
<proteinExistence type="predicted"/>
<organism evidence="1 2">
    <name type="scientific">Rhamnella rubrinervis</name>
    <dbReference type="NCBI Taxonomy" id="2594499"/>
    <lineage>
        <taxon>Eukaryota</taxon>
        <taxon>Viridiplantae</taxon>
        <taxon>Streptophyta</taxon>
        <taxon>Embryophyta</taxon>
        <taxon>Tracheophyta</taxon>
        <taxon>Spermatophyta</taxon>
        <taxon>Magnoliopsida</taxon>
        <taxon>eudicotyledons</taxon>
        <taxon>Gunneridae</taxon>
        <taxon>Pentapetalae</taxon>
        <taxon>rosids</taxon>
        <taxon>fabids</taxon>
        <taxon>Rosales</taxon>
        <taxon>Rhamnaceae</taxon>
        <taxon>rhamnoid group</taxon>
        <taxon>Rhamneae</taxon>
        <taxon>Rhamnella</taxon>
    </lineage>
</organism>